<dbReference type="Pfam" id="PF16335">
    <property type="entry name" value="GtaA_6_Hairpin"/>
    <property type="match status" value="1"/>
</dbReference>
<name>A0AAE1C0J1_9PEZI</name>
<reference evidence="4" key="1">
    <citation type="submission" date="2023-07" db="EMBL/GenBank/DDBJ databases">
        <title>Black Yeasts Isolated from many extreme environments.</title>
        <authorList>
            <person name="Coleine C."/>
            <person name="Stajich J.E."/>
            <person name="Selbmann L."/>
        </authorList>
    </citation>
    <scope>NUCLEOTIDE SEQUENCE</scope>
    <source>
        <strain evidence="4">CCFEE 5485</strain>
    </source>
</reference>
<sequence>MKQLLFAKLFLIVTAAFLTSPQTTFEASVSLPSYPLAVKSPYLSTWVPGNQLAGASSAQPEFWQGQPLTWPVLARVGKTTFSLLGVPHGIKGSLPAKTTDISYTSTHTLVNLTADHICFTLDFFSPVQPGESEYALQSLPYSYLTVTATNEAGGSTHIQILNAIDQTWTAQDGAAQLNYTTSGNATFFSFHNPNERIFTEHREMASYGTIVFGTTAGKGVGWACASADDIYSAFIHHGKLPRSTSCRGTELAALSQDLGRLKAKDSRSATFAVGHDRVDAINLLGNTQTGVYRSQWSTVESAMGFVLSNYETALNASNKFDAVIRGKAEAVSSQFGSEYADLIEASVRQTFASFELTVPLNNLAAMPQAFLKEISSDGNIQTIDLFFQSWPIFHALGPNYIRMFFQPILAYLQAGRWPHPWVIHDLGYSYPNATGHESGNAEQMPLFETSSMFILLHAYEKLTNDTAWLRQYDDLLEGYASWLSTNSLYPASQLISVDAIVKTPNQTALAVQSAIGLKAAGILLNNATYTHVATSIAETIYEGGLGLNGETRSSSTHFTYNYGNSTTWNVLFAAYSDVALNLGTFPASAWDMQSKWYMAQMQDYGLAFAGPASNLDYDGAPLTWGLLDWNFVAAAASSIEVQSAIVNSSHAFLTSGRHTEPFGTKYQIIGPDAGKWIGNKARSTVGSIFALLALDQGVLDLT</sequence>
<evidence type="ECO:0000313" key="5">
    <source>
        <dbReference type="Proteomes" id="UP001274830"/>
    </source>
</evidence>
<keyword evidence="1" id="KW-0732">Signal</keyword>
<dbReference type="PANTHER" id="PTHR31987:SF14">
    <property type="entry name" value="PUTATIVE (AFU_ORTHOLOGUE AFUA_6G09910)-RELATED"/>
    <property type="match status" value="1"/>
</dbReference>
<evidence type="ECO:0000256" key="1">
    <source>
        <dbReference type="SAM" id="SignalP"/>
    </source>
</evidence>
<feature type="chain" id="PRO_5042119145" description="DUF1793-domain-containing protein" evidence="1">
    <location>
        <begin position="17"/>
        <end position="702"/>
    </location>
</feature>
<dbReference type="InterPro" id="IPR052743">
    <property type="entry name" value="Glutaminase_GtaA"/>
</dbReference>
<dbReference type="EMBL" id="JAUTXT010000021">
    <property type="protein sequence ID" value="KAK3674062.1"/>
    <property type="molecule type" value="Genomic_DNA"/>
</dbReference>
<keyword evidence="5" id="KW-1185">Reference proteome</keyword>
<evidence type="ECO:0000259" key="3">
    <source>
        <dbReference type="Pfam" id="PF17168"/>
    </source>
</evidence>
<proteinExistence type="predicted"/>
<evidence type="ECO:0000259" key="2">
    <source>
        <dbReference type="Pfam" id="PF16335"/>
    </source>
</evidence>
<dbReference type="InterPro" id="IPR032514">
    <property type="entry name" value="GtaA_central"/>
</dbReference>
<feature type="domain" description="Glutaminase A central" evidence="2">
    <location>
        <begin position="336"/>
        <end position="692"/>
    </location>
</feature>
<dbReference type="InterPro" id="IPR033433">
    <property type="entry name" value="GtaA_N"/>
</dbReference>
<dbReference type="PANTHER" id="PTHR31987">
    <property type="entry name" value="GLUTAMINASE A-RELATED"/>
    <property type="match status" value="1"/>
</dbReference>
<organism evidence="4 5">
    <name type="scientific">Recurvomyces mirabilis</name>
    <dbReference type="NCBI Taxonomy" id="574656"/>
    <lineage>
        <taxon>Eukaryota</taxon>
        <taxon>Fungi</taxon>
        <taxon>Dikarya</taxon>
        <taxon>Ascomycota</taxon>
        <taxon>Pezizomycotina</taxon>
        <taxon>Dothideomycetes</taxon>
        <taxon>Dothideomycetidae</taxon>
        <taxon>Mycosphaerellales</taxon>
        <taxon>Teratosphaeriaceae</taxon>
        <taxon>Recurvomyces</taxon>
    </lineage>
</organism>
<evidence type="ECO:0008006" key="6">
    <source>
        <dbReference type="Google" id="ProtNLM"/>
    </source>
</evidence>
<feature type="signal peptide" evidence="1">
    <location>
        <begin position="1"/>
        <end position="16"/>
    </location>
</feature>
<evidence type="ECO:0000313" key="4">
    <source>
        <dbReference type="EMBL" id="KAK3674062.1"/>
    </source>
</evidence>
<dbReference type="AlphaFoldDB" id="A0AAE1C0J1"/>
<dbReference type="Proteomes" id="UP001274830">
    <property type="component" value="Unassembled WGS sequence"/>
</dbReference>
<accession>A0AAE1C0J1</accession>
<feature type="domain" description="Glutaminase A N-terminal" evidence="3">
    <location>
        <begin position="106"/>
        <end position="325"/>
    </location>
</feature>
<protein>
    <recommendedName>
        <fullName evidence="6">DUF1793-domain-containing protein</fullName>
    </recommendedName>
</protein>
<comment type="caution">
    <text evidence="4">The sequence shown here is derived from an EMBL/GenBank/DDBJ whole genome shotgun (WGS) entry which is preliminary data.</text>
</comment>
<dbReference type="Pfam" id="PF17168">
    <property type="entry name" value="DUF5127"/>
    <property type="match status" value="1"/>
</dbReference>
<gene>
    <name evidence="4" type="ORF">LTR78_005909</name>
</gene>